<accession>A0A1G7I2L5</accession>
<feature type="region of interest" description="Disordered" evidence="1">
    <location>
        <begin position="1"/>
        <end position="56"/>
    </location>
</feature>
<evidence type="ECO:0000313" key="2">
    <source>
        <dbReference type="EMBL" id="SDF06634.1"/>
    </source>
</evidence>
<protein>
    <submittedName>
        <fullName evidence="2">Uncharacterized protein</fullName>
    </submittedName>
</protein>
<evidence type="ECO:0000313" key="3">
    <source>
        <dbReference type="Proteomes" id="UP000199406"/>
    </source>
</evidence>
<evidence type="ECO:0000256" key="1">
    <source>
        <dbReference type="SAM" id="MobiDB-lite"/>
    </source>
</evidence>
<keyword evidence="3" id="KW-1185">Reference proteome</keyword>
<proteinExistence type="predicted"/>
<organism evidence="2 3">
    <name type="scientific">Blastococcus aurantiacus</name>
    <dbReference type="NCBI Taxonomy" id="1550231"/>
    <lineage>
        <taxon>Bacteria</taxon>
        <taxon>Bacillati</taxon>
        <taxon>Actinomycetota</taxon>
        <taxon>Actinomycetes</taxon>
        <taxon>Geodermatophilales</taxon>
        <taxon>Geodermatophilaceae</taxon>
        <taxon>Blastococcus</taxon>
    </lineage>
</organism>
<dbReference type="Proteomes" id="UP000199406">
    <property type="component" value="Unassembled WGS sequence"/>
</dbReference>
<name>A0A1G7I2L5_9ACTN</name>
<gene>
    <name evidence="2" type="ORF">SAMN05660662_0952</name>
</gene>
<feature type="compositionally biased region" description="Basic and acidic residues" evidence="1">
    <location>
        <begin position="1"/>
        <end position="11"/>
    </location>
</feature>
<sequence>MAKHYVDETAEFKMPSLGRHAGPDTGELELTQRFDPGFAPRRPAVPNPARRDDDAR</sequence>
<reference evidence="3" key="1">
    <citation type="submission" date="2016-10" db="EMBL/GenBank/DDBJ databases">
        <authorList>
            <person name="Varghese N."/>
            <person name="Submissions S."/>
        </authorList>
    </citation>
    <scope>NUCLEOTIDE SEQUENCE [LARGE SCALE GENOMIC DNA]</scope>
    <source>
        <strain evidence="3">DSM 44268</strain>
    </source>
</reference>
<dbReference type="AlphaFoldDB" id="A0A1G7I2L5"/>
<dbReference type="STRING" id="1550231.SAMN05660662_0952"/>
<dbReference type="EMBL" id="FNBT01000001">
    <property type="protein sequence ID" value="SDF06634.1"/>
    <property type="molecule type" value="Genomic_DNA"/>
</dbReference>
<feature type="compositionally biased region" description="Low complexity" evidence="1">
    <location>
        <begin position="39"/>
        <end position="48"/>
    </location>
</feature>
<dbReference type="RefSeq" id="WP_176946242.1">
    <property type="nucleotide sequence ID" value="NZ_FNBT01000001.1"/>
</dbReference>